<gene>
    <name evidence="1" type="ORF">ACFQT0_31115</name>
</gene>
<dbReference type="Proteomes" id="UP001596513">
    <property type="component" value="Unassembled WGS sequence"/>
</dbReference>
<evidence type="ECO:0000313" key="1">
    <source>
        <dbReference type="EMBL" id="MFC7671363.1"/>
    </source>
</evidence>
<organism evidence="1 2">
    <name type="scientific">Hymenobacter humi</name>
    <dbReference type="NCBI Taxonomy" id="1411620"/>
    <lineage>
        <taxon>Bacteria</taxon>
        <taxon>Pseudomonadati</taxon>
        <taxon>Bacteroidota</taxon>
        <taxon>Cytophagia</taxon>
        <taxon>Cytophagales</taxon>
        <taxon>Hymenobacteraceae</taxon>
        <taxon>Hymenobacter</taxon>
    </lineage>
</organism>
<evidence type="ECO:0000313" key="2">
    <source>
        <dbReference type="Proteomes" id="UP001596513"/>
    </source>
</evidence>
<proteinExistence type="predicted"/>
<evidence type="ECO:0008006" key="3">
    <source>
        <dbReference type="Google" id="ProtNLM"/>
    </source>
</evidence>
<protein>
    <recommendedName>
        <fullName evidence="3">TonB C-terminal domain-containing protein</fullName>
    </recommendedName>
</protein>
<keyword evidence="2" id="KW-1185">Reference proteome</keyword>
<sequence length="145" mass="15727">MLIGLCGVATSGYAQVDTIPPDAQIIIDPVEPVAFKLERKKPHATLPAALRRKGITGFAAVQVAITPDGGHRLVRVLKVSVTELGQATLEVNLLNYQAETIPYSVQSLPYYPLLVAYVKRDVSFRPTHQGPVSPSTSMVFKIGFQ</sequence>
<name>A0ABW2UCT8_9BACT</name>
<reference evidence="2" key="1">
    <citation type="journal article" date="2019" name="Int. J. Syst. Evol. Microbiol.">
        <title>The Global Catalogue of Microorganisms (GCM) 10K type strain sequencing project: providing services to taxonomists for standard genome sequencing and annotation.</title>
        <authorList>
            <consortium name="The Broad Institute Genomics Platform"/>
            <consortium name="The Broad Institute Genome Sequencing Center for Infectious Disease"/>
            <person name="Wu L."/>
            <person name="Ma J."/>
        </authorList>
    </citation>
    <scope>NUCLEOTIDE SEQUENCE [LARGE SCALE GENOMIC DNA]</scope>
    <source>
        <strain evidence="2">JCM 19635</strain>
    </source>
</reference>
<accession>A0ABW2UCT8</accession>
<comment type="caution">
    <text evidence="1">The sequence shown here is derived from an EMBL/GenBank/DDBJ whole genome shotgun (WGS) entry which is preliminary data.</text>
</comment>
<dbReference type="RefSeq" id="WP_380207444.1">
    <property type="nucleotide sequence ID" value="NZ_JBHTEK010000007.1"/>
</dbReference>
<dbReference type="EMBL" id="JBHTEK010000007">
    <property type="protein sequence ID" value="MFC7671363.1"/>
    <property type="molecule type" value="Genomic_DNA"/>
</dbReference>